<keyword evidence="5" id="KW-0997">Cell inner membrane</keyword>
<dbReference type="Pfam" id="PF21687">
    <property type="entry name" value="T2SSK_1st"/>
    <property type="match status" value="1"/>
</dbReference>
<feature type="compositionally biased region" description="Basic and acidic residues" evidence="10">
    <location>
        <begin position="297"/>
        <end position="311"/>
    </location>
</feature>
<dbReference type="Pfam" id="PF03934">
    <property type="entry name" value="T2SSK"/>
    <property type="match status" value="1"/>
</dbReference>
<proteinExistence type="inferred from homology"/>
<keyword evidence="4" id="KW-1003">Cell membrane</keyword>
<evidence type="ECO:0000256" key="4">
    <source>
        <dbReference type="ARBA" id="ARBA00022475"/>
    </source>
</evidence>
<evidence type="ECO:0000256" key="6">
    <source>
        <dbReference type="ARBA" id="ARBA00022692"/>
    </source>
</evidence>
<evidence type="ECO:0000259" key="13">
    <source>
        <dbReference type="Pfam" id="PF21687"/>
    </source>
</evidence>
<evidence type="ECO:0000256" key="8">
    <source>
        <dbReference type="ARBA" id="ARBA00022989"/>
    </source>
</evidence>
<evidence type="ECO:0000256" key="7">
    <source>
        <dbReference type="ARBA" id="ARBA00022927"/>
    </source>
</evidence>
<keyword evidence="9 11" id="KW-0472">Membrane</keyword>
<keyword evidence="7" id="KW-0653">Protein transport</keyword>
<feature type="domain" description="T2SS protein K first SAM-like" evidence="13">
    <location>
        <begin position="134"/>
        <end position="194"/>
    </location>
</feature>
<dbReference type="GO" id="GO:0009306">
    <property type="term" value="P:protein secretion"/>
    <property type="evidence" value="ECO:0007669"/>
    <property type="project" value="InterPro"/>
</dbReference>
<keyword evidence="8 11" id="KW-1133">Transmembrane helix</keyword>
<keyword evidence="6 11" id="KW-0812">Transmembrane</keyword>
<comment type="caution">
    <text evidence="14">The sequence shown here is derived from an EMBL/GenBank/DDBJ whole genome shotgun (WGS) entry which is preliminary data.</text>
</comment>
<evidence type="ECO:0000256" key="5">
    <source>
        <dbReference type="ARBA" id="ARBA00022519"/>
    </source>
</evidence>
<feature type="region of interest" description="Disordered" evidence="10">
    <location>
        <begin position="204"/>
        <end position="224"/>
    </location>
</feature>
<evidence type="ECO:0000256" key="9">
    <source>
        <dbReference type="ARBA" id="ARBA00023136"/>
    </source>
</evidence>
<dbReference type="InterPro" id="IPR049031">
    <property type="entry name" value="T2SSK_SAM-like_1st"/>
</dbReference>
<gene>
    <name evidence="14" type="ORF">QJ522_02675</name>
</gene>
<feature type="domain" description="T2SS protein K second SAM-like" evidence="12">
    <location>
        <begin position="336"/>
        <end position="397"/>
    </location>
</feature>
<dbReference type="RefSeq" id="WP_349243347.1">
    <property type="nucleotide sequence ID" value="NZ_JASCXX010000002.1"/>
</dbReference>
<sequence length="444" mass="48708">MMRAARNETTGSVRIRGGRANRGVVLVMVLWIVVLMTTTVAIVSRTGRLDMKMATAAADEVRCKWACRAGTEVAIGLLNEDSRATDSLSELWSDNDEDYNDVPLERCTYNVHVTDEAGKLNVNTATRDQLMALPYMEMPIADAILDWRDGDDNPGAEGAEAGYYENLPFPYTIRNGPFRTIRELLRVRGVTKDLLYGQEADLGRQPAVTQADREPSPPIGGQDRRVDPGWIAYLTCYSYEKNVDADGQNRVNINQADEQQLQNGLGISAPQARWIVQNRGGGYQNIAGLINQNSPKEPPEDSRDDGNRADPIDLQTFSSIADKITTSTDATLQGTVNVNTAPKEVLVALLGGGDQAEQIAESIIVDRSGRLYGYQSIADLLNVSSMTIDRLKSIAGLLTVRSNVFTVRCYATADVGGATIQSECVVDRSETPCKILYWYHGANY</sequence>
<dbReference type="InterPro" id="IPR049179">
    <property type="entry name" value="T2SSK_SAM-like_2nd"/>
</dbReference>
<evidence type="ECO:0000256" key="2">
    <source>
        <dbReference type="ARBA" id="ARBA00007246"/>
    </source>
</evidence>
<keyword evidence="3" id="KW-0813">Transport</keyword>
<evidence type="ECO:0000256" key="1">
    <source>
        <dbReference type="ARBA" id="ARBA00004533"/>
    </source>
</evidence>
<dbReference type="Proteomes" id="UP001431776">
    <property type="component" value="Unassembled WGS sequence"/>
</dbReference>
<evidence type="ECO:0000313" key="15">
    <source>
        <dbReference type="Proteomes" id="UP001431776"/>
    </source>
</evidence>
<reference evidence="14" key="1">
    <citation type="submission" date="2023-05" db="EMBL/GenBank/DDBJ databases">
        <title>Anaerotaeda fermentans gen. nov., sp. nov., a novel anaerobic planctomycete of the new family within the order Sedimentisphaerales isolated from Taman Peninsula, Russia.</title>
        <authorList>
            <person name="Khomyakova M.A."/>
            <person name="Merkel A.Y."/>
            <person name="Slobodkin A.I."/>
        </authorList>
    </citation>
    <scope>NUCLEOTIDE SEQUENCE</scope>
    <source>
        <strain evidence="14">M17dextr</strain>
    </source>
</reference>
<dbReference type="Gene3D" id="1.10.40.60">
    <property type="entry name" value="EpsJ-like"/>
    <property type="match status" value="1"/>
</dbReference>
<name>A0AAW6TQI5_9BACT</name>
<keyword evidence="15" id="KW-1185">Reference proteome</keyword>
<comment type="subcellular location">
    <subcellularLocation>
        <location evidence="1">Cell inner membrane</location>
    </subcellularLocation>
</comment>
<dbReference type="InterPro" id="IPR038072">
    <property type="entry name" value="GspK_central_sf"/>
</dbReference>
<dbReference type="InterPro" id="IPR005628">
    <property type="entry name" value="GspK"/>
</dbReference>
<evidence type="ECO:0000256" key="11">
    <source>
        <dbReference type="SAM" id="Phobius"/>
    </source>
</evidence>
<feature type="region of interest" description="Disordered" evidence="10">
    <location>
        <begin position="287"/>
        <end position="312"/>
    </location>
</feature>
<evidence type="ECO:0000256" key="10">
    <source>
        <dbReference type="SAM" id="MobiDB-lite"/>
    </source>
</evidence>
<dbReference type="PANTHER" id="PTHR38831:SF2">
    <property type="entry name" value="TYPE II SECRETION SYSTEM PROTEIN K"/>
    <property type="match status" value="1"/>
</dbReference>
<evidence type="ECO:0000256" key="3">
    <source>
        <dbReference type="ARBA" id="ARBA00022448"/>
    </source>
</evidence>
<dbReference type="AlphaFoldDB" id="A0AAW6TQI5"/>
<accession>A0AAW6TQI5</accession>
<dbReference type="GO" id="GO:0005886">
    <property type="term" value="C:plasma membrane"/>
    <property type="evidence" value="ECO:0007669"/>
    <property type="project" value="UniProtKB-SubCell"/>
</dbReference>
<dbReference type="EMBL" id="JASCXX010000002">
    <property type="protein sequence ID" value="MDI6447936.1"/>
    <property type="molecule type" value="Genomic_DNA"/>
</dbReference>
<feature type="transmembrane region" description="Helical" evidence="11">
    <location>
        <begin position="24"/>
        <end position="43"/>
    </location>
</feature>
<dbReference type="PANTHER" id="PTHR38831">
    <property type="entry name" value="TYPE II SECRETION SYSTEM PROTEIN K"/>
    <property type="match status" value="1"/>
</dbReference>
<organism evidence="14 15">
    <name type="scientific">Anaerobaca lacustris</name>
    <dbReference type="NCBI Taxonomy" id="3044600"/>
    <lineage>
        <taxon>Bacteria</taxon>
        <taxon>Pseudomonadati</taxon>
        <taxon>Planctomycetota</taxon>
        <taxon>Phycisphaerae</taxon>
        <taxon>Sedimentisphaerales</taxon>
        <taxon>Anaerobacaceae</taxon>
        <taxon>Anaerobaca</taxon>
    </lineage>
</organism>
<evidence type="ECO:0000313" key="14">
    <source>
        <dbReference type="EMBL" id="MDI6447936.1"/>
    </source>
</evidence>
<comment type="similarity">
    <text evidence="2">Belongs to the GSP K family.</text>
</comment>
<dbReference type="SUPFAM" id="SSF81585">
    <property type="entry name" value="PsbU/PolX domain-like"/>
    <property type="match status" value="2"/>
</dbReference>
<protein>
    <submittedName>
        <fullName evidence="14">Type II secretion system protein GspK</fullName>
    </submittedName>
</protein>
<dbReference type="SUPFAM" id="SSF158544">
    <property type="entry name" value="GspK insert domain-like"/>
    <property type="match status" value="1"/>
</dbReference>
<evidence type="ECO:0000259" key="12">
    <source>
        <dbReference type="Pfam" id="PF03934"/>
    </source>
</evidence>